<sequence length="85" mass="9068">MSMPDEALGSRSSSAAQRSRSVRSMERAGQEDSGSARVVTVVSSCQATGCTMRACGVARRRQQRVCTLCGTVTCDLTLVKQVLKL</sequence>
<protein>
    <submittedName>
        <fullName evidence="1">Uncharacterized protein</fullName>
    </submittedName>
</protein>
<accession>A0AC59Y7T9</accession>
<reference evidence="1" key="2">
    <citation type="submission" date="2025-03" db="EMBL/GenBank/DDBJ databases">
        <authorList>
            <consortium name="ELIXIR-Norway"/>
            <consortium name="Elixir Norway"/>
        </authorList>
    </citation>
    <scope>NUCLEOTIDE SEQUENCE</scope>
</reference>
<organism evidence="1 2">
    <name type="scientific">Rangifer tarandus platyrhynchus</name>
    <name type="common">Svalbard reindeer</name>
    <dbReference type="NCBI Taxonomy" id="3082113"/>
    <lineage>
        <taxon>Eukaryota</taxon>
        <taxon>Metazoa</taxon>
        <taxon>Chordata</taxon>
        <taxon>Craniata</taxon>
        <taxon>Vertebrata</taxon>
        <taxon>Euteleostomi</taxon>
        <taxon>Mammalia</taxon>
        <taxon>Eutheria</taxon>
        <taxon>Laurasiatheria</taxon>
        <taxon>Artiodactyla</taxon>
        <taxon>Ruminantia</taxon>
        <taxon>Pecora</taxon>
        <taxon>Cervidae</taxon>
        <taxon>Odocoileinae</taxon>
        <taxon>Rangifer</taxon>
    </lineage>
</organism>
<proteinExistence type="predicted"/>
<reference evidence="1" key="1">
    <citation type="submission" date="2023-05" db="EMBL/GenBank/DDBJ databases">
        <authorList>
            <consortium name="ELIXIR-Norway"/>
        </authorList>
    </citation>
    <scope>NUCLEOTIDE SEQUENCE</scope>
</reference>
<evidence type="ECO:0000313" key="1">
    <source>
        <dbReference type="EMBL" id="CAM9450059.1"/>
    </source>
</evidence>
<evidence type="ECO:0000313" key="2">
    <source>
        <dbReference type="Proteomes" id="UP001162501"/>
    </source>
</evidence>
<gene>
    <name evidence="1" type="ORF">MRATA1EN22A_LOCUS2669</name>
</gene>
<dbReference type="EMBL" id="OX596095">
    <property type="protein sequence ID" value="CAM9450059.1"/>
    <property type="molecule type" value="Genomic_DNA"/>
</dbReference>
<name>A0AC59Y7T9_RANTA</name>
<dbReference type="Proteomes" id="UP001162501">
    <property type="component" value="Chromosome 11"/>
</dbReference>